<dbReference type="NCBIfam" id="TIGR00254">
    <property type="entry name" value="GGDEF"/>
    <property type="match status" value="1"/>
</dbReference>
<feature type="transmembrane region" description="Helical" evidence="1">
    <location>
        <begin position="165"/>
        <end position="184"/>
    </location>
</feature>
<evidence type="ECO:0000313" key="4">
    <source>
        <dbReference type="Proteomes" id="UP000283325"/>
    </source>
</evidence>
<dbReference type="PANTHER" id="PTHR45138">
    <property type="entry name" value="REGULATORY COMPONENTS OF SENSORY TRANSDUCTION SYSTEM"/>
    <property type="match status" value="1"/>
</dbReference>
<sequence length="531" mass="60786">MNQIVSLFMFSCGDYEKVKQDVWEENWKAMRLYSVVALVAFGVITLVSVFSLSIGKYKWVYLVYTFLSLVYFCISRCQLRSFFGKKLVVYSFFAALLLFGIITGTLITPEELTVNYIVFMMTAPLLFTARTSVMNGLILSSMLLYIGLAFFAQHNPILSKNLVNVILYGVLSMLLTATMMRSKLQRILYHKEKETLEVSKRESQERILNYERFLTDMVRYAASEENPDKVLNQLVEYIGQRVTADRAYIFEQNDRGTFDNTYEWCKAGVSKEKDNLQDVPYEGIIETWLAQYQESNNVIIHDIGECKKTSEAIYERLKPQGVNTLVTGPIKINGKMVGFYGVDNPPEEKLHEISNLIDMIEFMISFMIRLRDNADALEHSALYDQLTDCKNRKALDWAYTEKLEKYFPLAVVMCDINGLKEINDQKGHDAGDKFIVQTAQTLKSVFGKRHVYRFGGDEFIAVLPNITHPAFQKLLETAKSQLGATASLGTTISGTKDTDFESLLKAADAEMYENKKQYYIVTGKDRRKHSL</sequence>
<dbReference type="RefSeq" id="WP_118427490.1">
    <property type="nucleotide sequence ID" value="NZ_JAQDKF010000017.1"/>
</dbReference>
<accession>A0A415MVR4</accession>
<protein>
    <submittedName>
        <fullName evidence="3">Diguanylate cyclase</fullName>
    </submittedName>
</protein>
<dbReference type="InterPro" id="IPR000160">
    <property type="entry name" value="GGDEF_dom"/>
</dbReference>
<keyword evidence="1" id="KW-0812">Transmembrane</keyword>
<feature type="transmembrane region" description="Helical" evidence="1">
    <location>
        <begin position="32"/>
        <end position="53"/>
    </location>
</feature>
<feature type="transmembrane region" description="Helical" evidence="1">
    <location>
        <begin position="59"/>
        <end position="75"/>
    </location>
</feature>
<dbReference type="EMBL" id="QRPD01000013">
    <property type="protein sequence ID" value="RHL85779.1"/>
    <property type="molecule type" value="Genomic_DNA"/>
</dbReference>
<comment type="caution">
    <text evidence="3">The sequence shown here is derived from an EMBL/GenBank/DDBJ whole genome shotgun (WGS) entry which is preliminary data.</text>
</comment>
<dbReference type="Pfam" id="PF00990">
    <property type="entry name" value="GGDEF"/>
    <property type="match status" value="1"/>
</dbReference>
<dbReference type="SMART" id="SM00267">
    <property type="entry name" value="GGDEF"/>
    <property type="match status" value="1"/>
</dbReference>
<evidence type="ECO:0000259" key="2">
    <source>
        <dbReference type="PROSITE" id="PS50887"/>
    </source>
</evidence>
<dbReference type="SUPFAM" id="SSF55781">
    <property type="entry name" value="GAF domain-like"/>
    <property type="match status" value="1"/>
</dbReference>
<feature type="transmembrane region" description="Helical" evidence="1">
    <location>
        <begin position="136"/>
        <end position="153"/>
    </location>
</feature>
<dbReference type="Proteomes" id="UP000283325">
    <property type="component" value="Unassembled WGS sequence"/>
</dbReference>
<dbReference type="Gene3D" id="3.30.70.270">
    <property type="match status" value="1"/>
</dbReference>
<keyword evidence="1" id="KW-0472">Membrane</keyword>
<dbReference type="InterPro" id="IPR043128">
    <property type="entry name" value="Rev_trsase/Diguanyl_cyclase"/>
</dbReference>
<feature type="transmembrane region" description="Helical" evidence="1">
    <location>
        <begin position="87"/>
        <end position="107"/>
    </location>
</feature>
<name>A0A415MVR4_9FIRM</name>
<feature type="domain" description="GGDEF" evidence="2">
    <location>
        <begin position="407"/>
        <end position="531"/>
    </location>
</feature>
<dbReference type="PROSITE" id="PS50887">
    <property type="entry name" value="GGDEF"/>
    <property type="match status" value="1"/>
</dbReference>
<keyword evidence="1" id="KW-1133">Transmembrane helix</keyword>
<dbReference type="InterPro" id="IPR050469">
    <property type="entry name" value="Diguanylate_Cyclase"/>
</dbReference>
<evidence type="ECO:0000313" key="3">
    <source>
        <dbReference type="EMBL" id="RHL85779.1"/>
    </source>
</evidence>
<dbReference type="SUPFAM" id="SSF55073">
    <property type="entry name" value="Nucleotide cyclase"/>
    <property type="match status" value="1"/>
</dbReference>
<evidence type="ECO:0000256" key="1">
    <source>
        <dbReference type="SAM" id="Phobius"/>
    </source>
</evidence>
<dbReference type="InterPro" id="IPR029016">
    <property type="entry name" value="GAF-like_dom_sf"/>
</dbReference>
<gene>
    <name evidence="3" type="ORF">DWZ98_13265</name>
</gene>
<reference evidence="3 4" key="1">
    <citation type="submission" date="2018-08" db="EMBL/GenBank/DDBJ databases">
        <title>A genome reference for cultivated species of the human gut microbiota.</title>
        <authorList>
            <person name="Zou Y."/>
            <person name="Xue W."/>
            <person name="Luo G."/>
        </authorList>
    </citation>
    <scope>NUCLEOTIDE SEQUENCE [LARGE SCALE GENOMIC DNA]</scope>
    <source>
        <strain evidence="3 4">AF36-1BH</strain>
    </source>
</reference>
<dbReference type="Gene3D" id="3.30.450.40">
    <property type="match status" value="1"/>
</dbReference>
<organism evidence="3 4">
    <name type="scientific">Dorea formicigenerans</name>
    <dbReference type="NCBI Taxonomy" id="39486"/>
    <lineage>
        <taxon>Bacteria</taxon>
        <taxon>Bacillati</taxon>
        <taxon>Bacillota</taxon>
        <taxon>Clostridia</taxon>
        <taxon>Lachnospirales</taxon>
        <taxon>Lachnospiraceae</taxon>
        <taxon>Dorea</taxon>
    </lineage>
</organism>
<dbReference type="InterPro" id="IPR029787">
    <property type="entry name" value="Nucleotide_cyclase"/>
</dbReference>
<dbReference type="AlphaFoldDB" id="A0A415MVR4"/>
<dbReference type="PANTHER" id="PTHR45138:SF9">
    <property type="entry name" value="DIGUANYLATE CYCLASE DGCM-RELATED"/>
    <property type="match status" value="1"/>
</dbReference>
<proteinExistence type="predicted"/>
<dbReference type="GO" id="GO:0052621">
    <property type="term" value="F:diguanylate cyclase activity"/>
    <property type="evidence" value="ECO:0007669"/>
    <property type="project" value="TreeGrafter"/>
</dbReference>
<dbReference type="CDD" id="cd01949">
    <property type="entry name" value="GGDEF"/>
    <property type="match status" value="1"/>
</dbReference>